<proteinExistence type="predicted"/>
<dbReference type="EMBL" id="LSSM01000895">
    <property type="protein sequence ID" value="OMJ27655.1"/>
    <property type="molecule type" value="Genomic_DNA"/>
</dbReference>
<reference evidence="2" key="1">
    <citation type="submission" date="2017-01" db="EMBL/GenBank/DDBJ databases">
        <authorList>
            <person name="Wang Y."/>
            <person name="White M."/>
            <person name="Kvist S."/>
            <person name="Moncalvo J.-M."/>
        </authorList>
    </citation>
    <scope>NUCLEOTIDE SEQUENCE [LARGE SCALE GENOMIC DNA]</scope>
    <source>
        <strain evidence="2">ID-206-W2</strain>
    </source>
</reference>
<organism evidence="1 2">
    <name type="scientific">Smittium culicis</name>
    <dbReference type="NCBI Taxonomy" id="133412"/>
    <lineage>
        <taxon>Eukaryota</taxon>
        <taxon>Fungi</taxon>
        <taxon>Fungi incertae sedis</taxon>
        <taxon>Zoopagomycota</taxon>
        <taxon>Kickxellomycotina</taxon>
        <taxon>Harpellomycetes</taxon>
        <taxon>Harpellales</taxon>
        <taxon>Legeriomycetaceae</taxon>
        <taxon>Smittium</taxon>
    </lineage>
</organism>
<protein>
    <submittedName>
        <fullName evidence="1">Uncharacterized protein</fullName>
    </submittedName>
</protein>
<dbReference type="AlphaFoldDB" id="A0A1R1YLH6"/>
<keyword evidence="2" id="KW-1185">Reference proteome</keyword>
<evidence type="ECO:0000313" key="2">
    <source>
        <dbReference type="Proteomes" id="UP000187429"/>
    </source>
</evidence>
<dbReference type="OrthoDB" id="5565275at2759"/>
<comment type="caution">
    <text evidence="1">The sequence shown here is derived from an EMBL/GenBank/DDBJ whole genome shotgun (WGS) entry which is preliminary data.</text>
</comment>
<accession>A0A1R1YLH6</accession>
<evidence type="ECO:0000313" key="1">
    <source>
        <dbReference type="EMBL" id="OMJ27655.1"/>
    </source>
</evidence>
<sequence length="234" mass="26811">MNFYQERFNFSFQSICGDGLSIERAAGLFTTDNNNVSDENLKSPSPELRESIVLLIKRAAELHFIPDFKANQSDFINTSALDQFLNLMPSSQVTKNLISSSLKDTSSFTDLQLFKNKFFNSRSYKKLDSEIGIDFSDLSRICLLFSENKTSTNQDDLDSKNVNWLVENGQFYNEDTIKILFCQILARNLSILYAQTSLVLSKNSLQASKEQEFWDNQSSSAYNIVYYLVSNLYF</sequence>
<name>A0A1R1YLH6_9FUNG</name>
<dbReference type="Proteomes" id="UP000187429">
    <property type="component" value="Unassembled WGS sequence"/>
</dbReference>
<gene>
    <name evidence="1" type="ORF">AYI69_g2903</name>
</gene>